<accession>A0ABT1Z583</accession>
<dbReference type="GO" id="GO:0016779">
    <property type="term" value="F:nucleotidyltransferase activity"/>
    <property type="evidence" value="ECO:0007669"/>
    <property type="project" value="UniProtKB-KW"/>
</dbReference>
<dbReference type="Pfam" id="PF01128">
    <property type="entry name" value="IspD"/>
    <property type="match status" value="1"/>
</dbReference>
<dbReference type="InterPro" id="IPR034683">
    <property type="entry name" value="IspD/TarI"/>
</dbReference>
<keyword evidence="1" id="KW-0808">Transferase</keyword>
<dbReference type="InterPro" id="IPR018294">
    <property type="entry name" value="ISPD_synthase_CS"/>
</dbReference>
<dbReference type="InterPro" id="IPR029044">
    <property type="entry name" value="Nucleotide-diphossugar_trans"/>
</dbReference>
<dbReference type="EMBL" id="JANSKA010000001">
    <property type="protein sequence ID" value="MCR9035354.1"/>
    <property type="molecule type" value="Genomic_DNA"/>
</dbReference>
<sequence length="243" mass="27329">MDTAETVIFAGGVGRRMSGSTRPKQFLELSGRPIIDYTISRFALHPQVSHLVISCLESWIPFLEDWLTKHRYPVPIDVVPGGRNGQESIFNGIKFLRNLHPGDKESIVLIHDGVRPLIDEDTITSCIASARDRGPTATTALATETIVQTGRDGSVHTILPRSQCELARAPQAFRLEELYAAHLRAIDEGKFDFIDSISMMSYYGYKIYTVEGPAENIKVTTPMDYYAFKGFMEARDQELMWNK</sequence>
<evidence type="ECO:0000313" key="4">
    <source>
        <dbReference type="Proteomes" id="UP001204320"/>
    </source>
</evidence>
<comment type="caution">
    <text evidence="3">The sequence shown here is derived from an EMBL/GenBank/DDBJ whole genome shotgun (WGS) entry which is preliminary data.</text>
</comment>
<evidence type="ECO:0000256" key="1">
    <source>
        <dbReference type="ARBA" id="ARBA00022679"/>
    </source>
</evidence>
<keyword evidence="2 3" id="KW-0548">Nucleotidyltransferase</keyword>
<gene>
    <name evidence="3" type="ORF">NVS32_00060</name>
</gene>
<dbReference type="RefSeq" id="WP_258498146.1">
    <property type="nucleotide sequence ID" value="NZ_JANSKA010000001.1"/>
</dbReference>
<name>A0ABT1Z583_9ACTN</name>
<proteinExistence type="predicted"/>
<dbReference type="Gene3D" id="3.90.550.10">
    <property type="entry name" value="Spore Coat Polysaccharide Biosynthesis Protein SpsA, Chain A"/>
    <property type="match status" value="1"/>
</dbReference>
<dbReference type="CDD" id="cd02516">
    <property type="entry name" value="CDP-ME_synthetase"/>
    <property type="match status" value="1"/>
</dbReference>
<organism evidence="3 4">
    <name type="scientific">Tractidigestivibacter montrealensis</name>
    <dbReference type="NCBI Taxonomy" id="2972466"/>
    <lineage>
        <taxon>Bacteria</taxon>
        <taxon>Bacillati</taxon>
        <taxon>Actinomycetota</taxon>
        <taxon>Coriobacteriia</taxon>
        <taxon>Coriobacteriales</taxon>
        <taxon>Atopobiaceae</taxon>
        <taxon>Tractidigestivibacter</taxon>
    </lineage>
</organism>
<evidence type="ECO:0000256" key="2">
    <source>
        <dbReference type="ARBA" id="ARBA00022695"/>
    </source>
</evidence>
<keyword evidence="4" id="KW-1185">Reference proteome</keyword>
<dbReference type="Proteomes" id="UP001204320">
    <property type="component" value="Unassembled WGS sequence"/>
</dbReference>
<dbReference type="PANTHER" id="PTHR43015">
    <property type="entry name" value="D-RIBITOL-5-PHOSPHATE CYTIDYLYLTRANSFERASE"/>
    <property type="match status" value="1"/>
</dbReference>
<reference evidence="3 4" key="1">
    <citation type="submission" date="2022-08" db="EMBL/GenBank/DDBJ databases">
        <title>Tractidigestivibacter montrealensis type strain KD21.</title>
        <authorList>
            <person name="Diop K."/>
            <person name="Richard C."/>
            <person name="Routy B."/>
        </authorList>
    </citation>
    <scope>NUCLEOTIDE SEQUENCE [LARGE SCALE GENOMIC DNA]</scope>
    <source>
        <strain evidence="3 4">KD21</strain>
    </source>
</reference>
<protein>
    <submittedName>
        <fullName evidence="3">2-C-methyl-D-erythritol 4-phosphate cytidylyltransferase</fullName>
    </submittedName>
</protein>
<dbReference type="PANTHER" id="PTHR43015:SF1">
    <property type="entry name" value="D-RIBITOL-5-PHOSPHATE CYTIDYLYLTRANSFERASE"/>
    <property type="match status" value="1"/>
</dbReference>
<dbReference type="PROSITE" id="PS01295">
    <property type="entry name" value="ISPD"/>
    <property type="match status" value="1"/>
</dbReference>
<dbReference type="SUPFAM" id="SSF53448">
    <property type="entry name" value="Nucleotide-diphospho-sugar transferases"/>
    <property type="match status" value="1"/>
</dbReference>
<evidence type="ECO:0000313" key="3">
    <source>
        <dbReference type="EMBL" id="MCR9035354.1"/>
    </source>
</evidence>